<sequence>MKIKILWGFVGNGALLGASSNKIKAGESFDDADDEYAYTLIGKGLAVEVDANGKPRVAKPKETKPAAPKEENAAAEKAAAEKAAAEKAAAEKADAEKAAAEAK</sequence>
<name>A0ABM7CST8_9PSED</name>
<dbReference type="RefSeq" id="WP_125464590.1">
    <property type="nucleotide sequence ID" value="NZ_CP034337.1"/>
</dbReference>
<protein>
    <submittedName>
        <fullName evidence="2">Uncharacterized protein</fullName>
    </submittedName>
</protein>
<feature type="compositionally biased region" description="Basic and acidic residues" evidence="1">
    <location>
        <begin position="59"/>
        <end position="103"/>
    </location>
</feature>
<organism evidence="2 3">
    <name type="scientific">Pseudomonas oryziphila</name>
    <dbReference type="NCBI Taxonomy" id="2894079"/>
    <lineage>
        <taxon>Bacteria</taxon>
        <taxon>Pseudomonadati</taxon>
        <taxon>Pseudomonadota</taxon>
        <taxon>Gammaproteobacteria</taxon>
        <taxon>Pseudomonadales</taxon>
        <taxon>Pseudomonadaceae</taxon>
        <taxon>Pseudomonas</taxon>
    </lineage>
</organism>
<proteinExistence type="predicted"/>
<dbReference type="EMBL" id="CP034337">
    <property type="protein sequence ID" value="AZL74531.1"/>
    <property type="molecule type" value="Genomic_DNA"/>
</dbReference>
<evidence type="ECO:0000313" key="3">
    <source>
        <dbReference type="Proteomes" id="UP000272622"/>
    </source>
</evidence>
<evidence type="ECO:0000256" key="1">
    <source>
        <dbReference type="SAM" id="MobiDB-lite"/>
    </source>
</evidence>
<dbReference type="Proteomes" id="UP000272622">
    <property type="component" value="Chromosome"/>
</dbReference>
<feature type="region of interest" description="Disordered" evidence="1">
    <location>
        <begin position="53"/>
        <end position="103"/>
    </location>
</feature>
<gene>
    <name evidence="2" type="ORF">EI693_16220</name>
</gene>
<keyword evidence="3" id="KW-1185">Reference proteome</keyword>
<evidence type="ECO:0000313" key="2">
    <source>
        <dbReference type="EMBL" id="AZL74531.1"/>
    </source>
</evidence>
<reference evidence="2 3" key="1">
    <citation type="submission" date="2018-12" db="EMBL/GenBank/DDBJ databases">
        <authorList>
            <person name="Li S."/>
            <person name="Yang R."/>
            <person name="Chen G."/>
            <person name="Zou L."/>
            <person name="Zhang C."/>
            <person name="Chen Y."/>
            <person name="Liu Z."/>
            <person name="Li Y."/>
            <person name="Yan Y."/>
            <person name="Huang M."/>
            <person name="Chen T."/>
        </authorList>
    </citation>
    <scope>NUCLEOTIDE SEQUENCE [LARGE SCALE GENOMIC DNA]</scope>
    <source>
        <strain evidence="2 3">2014</strain>
    </source>
</reference>
<accession>A0ABM7CST8</accession>